<protein>
    <submittedName>
        <fullName evidence="2">Uncharacterized protein</fullName>
    </submittedName>
</protein>
<dbReference type="EMBL" id="JAEKOZ010000041">
    <property type="protein sequence ID" value="MBJ3812687.1"/>
    <property type="molecule type" value="Genomic_DNA"/>
</dbReference>
<feature type="transmembrane region" description="Helical" evidence="1">
    <location>
        <begin position="70"/>
        <end position="89"/>
    </location>
</feature>
<comment type="caution">
    <text evidence="2">The sequence shown here is derived from an EMBL/GenBank/DDBJ whole genome shotgun (WGS) entry which is preliminary data.</text>
</comment>
<gene>
    <name evidence="2" type="ORF">JGB26_37410</name>
</gene>
<keyword evidence="1" id="KW-1133">Transmembrane helix</keyword>
<evidence type="ECO:0000256" key="1">
    <source>
        <dbReference type="SAM" id="Phobius"/>
    </source>
</evidence>
<dbReference type="Proteomes" id="UP000634780">
    <property type="component" value="Unassembled WGS sequence"/>
</dbReference>
<evidence type="ECO:0000313" key="2">
    <source>
        <dbReference type="EMBL" id="MBJ3812687.1"/>
    </source>
</evidence>
<accession>A0ABS0XHK8</accession>
<proteinExistence type="predicted"/>
<dbReference type="RefSeq" id="WP_198897964.1">
    <property type="nucleotide sequence ID" value="NZ_JAEKOZ010000041.1"/>
</dbReference>
<keyword evidence="3" id="KW-1185">Reference proteome</keyword>
<sequence length="99" mass="9923">MNRAVLGMGTLAVFLPSAGQLAGWAPHGLAHRPGPLRLLGISGALLYAALLAVALPRLADASAGLRSGSASAAVALVVLSILLAIVYDLKTDPAPGSRM</sequence>
<name>A0ABS0XHK8_9ACTN</name>
<reference evidence="2 3" key="1">
    <citation type="submission" date="2020-12" db="EMBL/GenBank/DDBJ databases">
        <title>Streptomyces typhae sp. nov., a novel endophytic actinomycete isolated from the root of cattail pollen (Typha angustifolia L.).</title>
        <authorList>
            <person name="Peng C."/>
            <person name="Liu C."/>
        </authorList>
    </citation>
    <scope>NUCLEOTIDE SEQUENCE [LARGE SCALE GENOMIC DNA]</scope>
    <source>
        <strain evidence="2 3">JCM 4753</strain>
    </source>
</reference>
<organism evidence="2 3">
    <name type="scientific">Streptomyces flavofungini</name>
    <dbReference type="NCBI Taxonomy" id="68200"/>
    <lineage>
        <taxon>Bacteria</taxon>
        <taxon>Bacillati</taxon>
        <taxon>Actinomycetota</taxon>
        <taxon>Actinomycetes</taxon>
        <taxon>Kitasatosporales</taxon>
        <taxon>Streptomycetaceae</taxon>
        <taxon>Streptomyces</taxon>
    </lineage>
</organism>
<keyword evidence="1" id="KW-0472">Membrane</keyword>
<feature type="transmembrane region" description="Helical" evidence="1">
    <location>
        <begin position="38"/>
        <end position="58"/>
    </location>
</feature>
<keyword evidence="1" id="KW-0812">Transmembrane</keyword>
<evidence type="ECO:0000313" key="3">
    <source>
        <dbReference type="Proteomes" id="UP000634780"/>
    </source>
</evidence>